<keyword evidence="2" id="KW-1185">Reference proteome</keyword>
<sequence>MILYSCSVDQEILNGTLKAAVEDREIVLDNVIACAASSQDGNLTHVFLYPRPGATDIRYFETSSLEADKNNFAEYEEVEASPKDVFNGYLKRIDAEVPEGKWVIVSFEEKGKMHLCNPIRIKKDSKPTEYLPENVQIEDLGAVTPRFLWTDGSYDDTIIYFQVVSTENNDLLSGTYTQEKIFRYYNTENVTLNITRSDPPDLIIGNSYGFTLMGVSEDNWVNLFSERSFALQEN</sequence>
<evidence type="ECO:0000313" key="2">
    <source>
        <dbReference type="Proteomes" id="UP000276603"/>
    </source>
</evidence>
<dbReference type="OrthoDB" id="1177023at2"/>
<organism evidence="1 2">
    <name type="scientific">Ulvibacterium marinum</name>
    <dbReference type="NCBI Taxonomy" id="2419782"/>
    <lineage>
        <taxon>Bacteria</taxon>
        <taxon>Pseudomonadati</taxon>
        <taxon>Bacteroidota</taxon>
        <taxon>Flavobacteriia</taxon>
        <taxon>Flavobacteriales</taxon>
        <taxon>Flavobacteriaceae</taxon>
        <taxon>Ulvibacterium</taxon>
    </lineage>
</organism>
<gene>
    <name evidence="1" type="ORF">D7Z94_05605</name>
</gene>
<comment type="caution">
    <text evidence="1">The sequence shown here is derived from an EMBL/GenBank/DDBJ whole genome shotgun (WGS) entry which is preliminary data.</text>
</comment>
<reference evidence="1 2" key="1">
    <citation type="submission" date="2018-10" db="EMBL/GenBank/DDBJ databases">
        <title>Ulvibacterium marinum gen. nov., sp. nov., a novel marine bacterium of the family Flavobacteriaceae, isolated from a culture of the green alga Ulva prolifera.</title>
        <authorList>
            <person name="Zhang Z."/>
        </authorList>
    </citation>
    <scope>NUCLEOTIDE SEQUENCE [LARGE SCALE GENOMIC DNA]</scope>
    <source>
        <strain evidence="1 2">CCMM003</strain>
    </source>
</reference>
<dbReference type="AlphaFoldDB" id="A0A3B0CFX9"/>
<accession>A0A3B0CFX9</accession>
<dbReference type="EMBL" id="RBCJ01000001">
    <property type="protein sequence ID" value="RKN83684.1"/>
    <property type="molecule type" value="Genomic_DNA"/>
</dbReference>
<dbReference type="Proteomes" id="UP000276603">
    <property type="component" value="Unassembled WGS sequence"/>
</dbReference>
<protein>
    <submittedName>
        <fullName evidence="1">Uncharacterized protein</fullName>
    </submittedName>
</protein>
<proteinExistence type="predicted"/>
<name>A0A3B0CFX9_9FLAO</name>
<evidence type="ECO:0000313" key="1">
    <source>
        <dbReference type="EMBL" id="RKN83684.1"/>
    </source>
</evidence>